<protein>
    <submittedName>
        <fullName evidence="1">Uncharacterized protein</fullName>
    </submittedName>
</protein>
<proteinExistence type="predicted"/>
<gene>
    <name evidence="1" type="ORF">TTEB3V08_LOCUS4254</name>
</gene>
<name>A0A7R9FM74_9NEOP</name>
<evidence type="ECO:0000313" key="1">
    <source>
        <dbReference type="EMBL" id="CAD7456221.1"/>
    </source>
</evidence>
<organism evidence="1">
    <name type="scientific">Timema tahoe</name>
    <dbReference type="NCBI Taxonomy" id="61484"/>
    <lineage>
        <taxon>Eukaryota</taxon>
        <taxon>Metazoa</taxon>
        <taxon>Ecdysozoa</taxon>
        <taxon>Arthropoda</taxon>
        <taxon>Hexapoda</taxon>
        <taxon>Insecta</taxon>
        <taxon>Pterygota</taxon>
        <taxon>Neoptera</taxon>
        <taxon>Polyneoptera</taxon>
        <taxon>Phasmatodea</taxon>
        <taxon>Timematodea</taxon>
        <taxon>Timematoidea</taxon>
        <taxon>Timematidae</taxon>
        <taxon>Timema</taxon>
    </lineage>
</organism>
<dbReference type="EMBL" id="OE001194">
    <property type="protein sequence ID" value="CAD7456221.1"/>
    <property type="molecule type" value="Genomic_DNA"/>
</dbReference>
<sequence>MEFLASIWWTVHPPGIEARSPLIIGSLVYSDALDHAVTEVSCVDCFTSLDRASIDQLRMACRAVITVGRSNLDQPDGLIVLIHSTCAKLLGRTSVDNFADVASRESPAGLTS</sequence>
<accession>A0A7R9FM74</accession>
<dbReference type="AlphaFoldDB" id="A0A7R9FM74"/>
<reference evidence="1" key="1">
    <citation type="submission" date="2020-11" db="EMBL/GenBank/DDBJ databases">
        <authorList>
            <person name="Tran Van P."/>
        </authorList>
    </citation>
    <scope>NUCLEOTIDE SEQUENCE</scope>
</reference>